<dbReference type="Gene3D" id="3.10.20.90">
    <property type="entry name" value="Phosphatidylinositol 3-kinase Catalytic Subunit, Chain A, domain 1"/>
    <property type="match status" value="1"/>
</dbReference>
<dbReference type="EMBL" id="CM000612">
    <property type="protein sequence ID" value="EEC47920.1"/>
    <property type="molecule type" value="Genomic_DNA"/>
</dbReference>
<feature type="region of interest" description="Disordered" evidence="1">
    <location>
        <begin position="70"/>
        <end position="96"/>
    </location>
</feature>
<dbReference type="OrthoDB" id="428577at2759"/>
<dbReference type="HOGENOM" id="CLU_350049_0_0_1"/>
<dbReference type="Proteomes" id="UP000000759">
    <property type="component" value="Chromosome 9"/>
</dbReference>
<evidence type="ECO:0000259" key="2">
    <source>
        <dbReference type="PROSITE" id="PS50053"/>
    </source>
</evidence>
<keyword evidence="4" id="KW-1185">Reference proteome</keyword>
<evidence type="ECO:0000313" key="3">
    <source>
        <dbReference type="EMBL" id="EEC47920.1"/>
    </source>
</evidence>
<reference evidence="4" key="2">
    <citation type="submission" date="2008-08" db="EMBL/GenBank/DDBJ databases">
        <authorList>
            <consortium name="Diatom Consortium"/>
            <person name="Grigoriev I."/>
            <person name="Grimwood J."/>
            <person name="Kuo A."/>
            <person name="Otillar R.P."/>
            <person name="Salamov A."/>
            <person name="Detter J.C."/>
            <person name="Lindquist E."/>
            <person name="Shapiro H."/>
            <person name="Lucas S."/>
            <person name="Glavina del Rio T."/>
            <person name="Pitluck S."/>
            <person name="Rokhsar D."/>
            <person name="Bowler C."/>
        </authorList>
    </citation>
    <scope>GENOME REANNOTATION</scope>
    <source>
        <strain evidence="4">CCAP 1055/1</strain>
    </source>
</reference>
<protein>
    <recommendedName>
        <fullName evidence="2">Ubiquitin-like domain-containing protein</fullName>
    </recommendedName>
</protein>
<evidence type="ECO:0000256" key="1">
    <source>
        <dbReference type="SAM" id="MobiDB-lite"/>
    </source>
</evidence>
<dbReference type="GeneID" id="7201477"/>
<name>B7G0N8_PHATC</name>
<reference evidence="3 4" key="1">
    <citation type="journal article" date="2008" name="Nature">
        <title>The Phaeodactylum genome reveals the evolutionary history of diatom genomes.</title>
        <authorList>
            <person name="Bowler C."/>
            <person name="Allen A.E."/>
            <person name="Badger J.H."/>
            <person name="Grimwood J."/>
            <person name="Jabbari K."/>
            <person name="Kuo A."/>
            <person name="Maheswari U."/>
            <person name="Martens C."/>
            <person name="Maumus F."/>
            <person name="Otillar R.P."/>
            <person name="Rayko E."/>
            <person name="Salamov A."/>
            <person name="Vandepoele K."/>
            <person name="Beszteri B."/>
            <person name="Gruber A."/>
            <person name="Heijde M."/>
            <person name="Katinka M."/>
            <person name="Mock T."/>
            <person name="Valentin K."/>
            <person name="Verret F."/>
            <person name="Berges J.A."/>
            <person name="Brownlee C."/>
            <person name="Cadoret J.P."/>
            <person name="Chiovitti A."/>
            <person name="Choi C.J."/>
            <person name="Coesel S."/>
            <person name="De Martino A."/>
            <person name="Detter J.C."/>
            <person name="Durkin C."/>
            <person name="Falciatore A."/>
            <person name="Fournet J."/>
            <person name="Haruta M."/>
            <person name="Huysman M.J."/>
            <person name="Jenkins B.D."/>
            <person name="Jiroutova K."/>
            <person name="Jorgensen R.E."/>
            <person name="Joubert Y."/>
            <person name="Kaplan A."/>
            <person name="Kroger N."/>
            <person name="Kroth P.G."/>
            <person name="La Roche J."/>
            <person name="Lindquist E."/>
            <person name="Lommer M."/>
            <person name="Martin-Jezequel V."/>
            <person name="Lopez P.J."/>
            <person name="Lucas S."/>
            <person name="Mangogna M."/>
            <person name="McGinnis K."/>
            <person name="Medlin L.K."/>
            <person name="Montsant A."/>
            <person name="Oudot-Le Secq M.P."/>
            <person name="Napoli C."/>
            <person name="Obornik M."/>
            <person name="Parker M.S."/>
            <person name="Petit J.L."/>
            <person name="Porcel B.M."/>
            <person name="Poulsen N."/>
            <person name="Robison M."/>
            <person name="Rychlewski L."/>
            <person name="Rynearson T.A."/>
            <person name="Schmutz J."/>
            <person name="Shapiro H."/>
            <person name="Siaut M."/>
            <person name="Stanley M."/>
            <person name="Sussman M.R."/>
            <person name="Taylor A.R."/>
            <person name="Vardi A."/>
            <person name="von Dassow P."/>
            <person name="Vyverman W."/>
            <person name="Willis A."/>
            <person name="Wyrwicz L.S."/>
            <person name="Rokhsar D.S."/>
            <person name="Weissenbach J."/>
            <person name="Armbrust E.V."/>
            <person name="Green B.R."/>
            <person name="Van de Peer Y."/>
            <person name="Grigoriev I.V."/>
        </authorList>
    </citation>
    <scope>NUCLEOTIDE SEQUENCE [LARGE SCALE GENOMIC DNA]</scope>
    <source>
        <strain evidence="3 4">CCAP 1055/1</strain>
    </source>
</reference>
<dbReference type="RefSeq" id="XP_002180512.1">
    <property type="nucleotide sequence ID" value="XM_002180476.1"/>
</dbReference>
<feature type="non-terminal residue" evidence="3">
    <location>
        <position position="96"/>
    </location>
</feature>
<feature type="compositionally biased region" description="Basic and acidic residues" evidence="1">
    <location>
        <begin position="78"/>
        <end position="96"/>
    </location>
</feature>
<dbReference type="PaxDb" id="2850-Phatr46273"/>
<dbReference type="Pfam" id="PF00240">
    <property type="entry name" value="ubiquitin"/>
    <property type="match status" value="1"/>
</dbReference>
<dbReference type="InParanoid" id="B7G0N8"/>
<organism evidence="3 4">
    <name type="scientific">Phaeodactylum tricornutum (strain CCAP 1055/1)</name>
    <dbReference type="NCBI Taxonomy" id="556484"/>
    <lineage>
        <taxon>Eukaryota</taxon>
        <taxon>Sar</taxon>
        <taxon>Stramenopiles</taxon>
        <taxon>Ochrophyta</taxon>
        <taxon>Bacillariophyta</taxon>
        <taxon>Bacillariophyceae</taxon>
        <taxon>Bacillariophycidae</taxon>
        <taxon>Naviculales</taxon>
        <taxon>Phaeodactylaceae</taxon>
        <taxon>Phaeodactylum</taxon>
    </lineage>
</organism>
<dbReference type="InterPro" id="IPR029071">
    <property type="entry name" value="Ubiquitin-like_domsf"/>
</dbReference>
<evidence type="ECO:0000313" key="4">
    <source>
        <dbReference type="Proteomes" id="UP000000759"/>
    </source>
</evidence>
<dbReference type="PROSITE" id="PS50053">
    <property type="entry name" value="UBIQUITIN_2"/>
    <property type="match status" value="1"/>
</dbReference>
<accession>B7G0N8</accession>
<sequence>MASEKIVEASRWAIAVKTVGGEGTTKDSFVVQVSPEDSLTRLQDEIENATGLAPHQQKLIYRGRLIHSHTVSGSSEGMDSRCDAKDQEDDLKIKDI</sequence>
<proteinExistence type="predicted"/>
<feature type="domain" description="Ubiquitin-like" evidence="2">
    <location>
        <begin position="12"/>
        <end position="80"/>
    </location>
</feature>
<dbReference type="KEGG" id="pti:PHATRDRAFT_46273"/>
<dbReference type="InterPro" id="IPR000626">
    <property type="entry name" value="Ubiquitin-like_dom"/>
</dbReference>
<dbReference type="AlphaFoldDB" id="B7G0N8"/>
<gene>
    <name evidence="3" type="ORF">PHATRDRAFT_46273</name>
</gene>
<dbReference type="SUPFAM" id="SSF54236">
    <property type="entry name" value="Ubiquitin-like"/>
    <property type="match status" value="1"/>
</dbReference>